<feature type="domain" description="HPt" evidence="3">
    <location>
        <begin position="1"/>
        <end position="59"/>
    </location>
</feature>
<dbReference type="PROSITE" id="PS50894">
    <property type="entry name" value="HPT"/>
    <property type="match status" value="1"/>
</dbReference>
<dbReference type="InterPro" id="IPR036641">
    <property type="entry name" value="HPT_dom_sf"/>
</dbReference>
<evidence type="ECO:0000256" key="1">
    <source>
        <dbReference type="ARBA" id="ARBA00023012"/>
    </source>
</evidence>
<dbReference type="Proteomes" id="UP000031057">
    <property type="component" value="Unassembled WGS sequence"/>
</dbReference>
<keyword evidence="5" id="KW-1185">Reference proteome</keyword>
<accession>A0A0B1ZNG3</accession>
<organism evidence="4 5">
    <name type="scientific">Novosphingobium malaysiense</name>
    <dbReference type="NCBI Taxonomy" id="1348853"/>
    <lineage>
        <taxon>Bacteria</taxon>
        <taxon>Pseudomonadati</taxon>
        <taxon>Pseudomonadota</taxon>
        <taxon>Alphaproteobacteria</taxon>
        <taxon>Sphingomonadales</taxon>
        <taxon>Sphingomonadaceae</taxon>
        <taxon>Novosphingobium</taxon>
    </lineage>
</organism>
<dbReference type="SUPFAM" id="SSF47226">
    <property type="entry name" value="Histidine-containing phosphotransfer domain, HPT domain"/>
    <property type="match status" value="1"/>
</dbReference>
<name>A0A0B1ZNG3_9SPHN</name>
<evidence type="ECO:0000313" key="4">
    <source>
        <dbReference type="EMBL" id="KHK92670.1"/>
    </source>
</evidence>
<sequence>MQDIVHKIAGMAGSLGLSDLSAAASELEMLLGKDNAVNLPETQQFGRLMEQIESDLNTR</sequence>
<keyword evidence="1" id="KW-0902">Two-component regulatory system</keyword>
<reference evidence="4 5" key="1">
    <citation type="submission" date="2014-10" db="EMBL/GenBank/DDBJ databases">
        <title>Genome sequence of Novosphingobium malaysiense MUSC 273(T).</title>
        <authorList>
            <person name="Lee L.-H."/>
        </authorList>
    </citation>
    <scope>NUCLEOTIDE SEQUENCE [LARGE SCALE GENOMIC DNA]</scope>
    <source>
        <strain evidence="4 5">MUSC 273</strain>
    </source>
</reference>
<feature type="modified residue" description="Phosphohistidine" evidence="2">
    <location>
        <position position="6"/>
    </location>
</feature>
<evidence type="ECO:0000256" key="2">
    <source>
        <dbReference type="PROSITE-ProRule" id="PRU00110"/>
    </source>
</evidence>
<proteinExistence type="predicted"/>
<dbReference type="Pfam" id="PF01627">
    <property type="entry name" value="Hpt"/>
    <property type="match status" value="1"/>
</dbReference>
<dbReference type="GO" id="GO:0000160">
    <property type="term" value="P:phosphorelay signal transduction system"/>
    <property type="evidence" value="ECO:0007669"/>
    <property type="project" value="UniProtKB-KW"/>
</dbReference>
<gene>
    <name evidence="4" type="ORF">LK12_07940</name>
</gene>
<evidence type="ECO:0000259" key="3">
    <source>
        <dbReference type="PROSITE" id="PS50894"/>
    </source>
</evidence>
<dbReference type="AlphaFoldDB" id="A0A0B1ZNG3"/>
<evidence type="ECO:0000313" key="5">
    <source>
        <dbReference type="Proteomes" id="UP000031057"/>
    </source>
</evidence>
<protein>
    <recommendedName>
        <fullName evidence="3">HPt domain-containing protein</fullName>
    </recommendedName>
</protein>
<dbReference type="GO" id="GO:0004672">
    <property type="term" value="F:protein kinase activity"/>
    <property type="evidence" value="ECO:0007669"/>
    <property type="project" value="UniProtKB-ARBA"/>
</dbReference>
<dbReference type="Gene3D" id="1.20.120.160">
    <property type="entry name" value="HPT domain"/>
    <property type="match status" value="1"/>
</dbReference>
<dbReference type="EMBL" id="JTDI01000002">
    <property type="protein sequence ID" value="KHK92670.1"/>
    <property type="molecule type" value="Genomic_DNA"/>
</dbReference>
<dbReference type="InterPro" id="IPR008207">
    <property type="entry name" value="Sig_transdc_His_kin_Hpt_dom"/>
</dbReference>
<comment type="caution">
    <text evidence="4">The sequence shown here is derived from an EMBL/GenBank/DDBJ whole genome shotgun (WGS) entry which is preliminary data.</text>
</comment>
<keyword evidence="2" id="KW-0597">Phosphoprotein</keyword>